<evidence type="ECO:0000256" key="1">
    <source>
        <dbReference type="ARBA" id="ARBA00022679"/>
    </source>
</evidence>
<keyword evidence="2" id="KW-0548">Nucleotidyltransferase</keyword>
<feature type="domain" description="Nucleotidyl transferase" evidence="3">
    <location>
        <begin position="11"/>
        <end position="132"/>
    </location>
</feature>
<name>A0A7T5R2E0_9BACT</name>
<sequence length="249" mass="27833">MALAAPIEHAFITAAGRGERMRPLTDDRPKPLVEVNGQPIIGHVLDRLVAAGVRYVGVNTFYRPEPLEDYLQQYAVRHPGLTITIVRESELLDTGGGIKNGLGTMPNAPFFVVSGDSYWEDAPGTCTLKMMAQTWDSQNMDMLLLLKKLDEMHPTRGSADYDIDSQGKLTRSLNLTGAYAWTSVRIIKNKTIFNNTPDTPFSFRLLMDRAQQAGRLYGHILKDDWHHFSTKADVDSVNQMTARPKMSLP</sequence>
<protein>
    <submittedName>
        <fullName evidence="4">NTP transferase domain-containing protein</fullName>
    </submittedName>
</protein>
<keyword evidence="1 4" id="KW-0808">Transferase</keyword>
<evidence type="ECO:0000256" key="2">
    <source>
        <dbReference type="ARBA" id="ARBA00022695"/>
    </source>
</evidence>
<dbReference type="SUPFAM" id="SSF53448">
    <property type="entry name" value="Nucleotide-diphospho-sugar transferases"/>
    <property type="match status" value="1"/>
</dbReference>
<dbReference type="Proteomes" id="UP000595362">
    <property type="component" value="Chromosome"/>
</dbReference>
<dbReference type="PANTHER" id="PTHR43584">
    <property type="entry name" value="NUCLEOTIDYL TRANSFERASE"/>
    <property type="match status" value="1"/>
</dbReference>
<dbReference type="InterPro" id="IPR029044">
    <property type="entry name" value="Nucleotide-diphossugar_trans"/>
</dbReference>
<dbReference type="PANTHER" id="PTHR43584:SF8">
    <property type="entry name" value="N-ACETYLMURAMATE ALPHA-1-PHOSPHATE URIDYLYLTRANSFERASE"/>
    <property type="match status" value="1"/>
</dbReference>
<evidence type="ECO:0000313" key="5">
    <source>
        <dbReference type="Proteomes" id="UP000595362"/>
    </source>
</evidence>
<dbReference type="InterPro" id="IPR050065">
    <property type="entry name" value="GlmU-like"/>
</dbReference>
<dbReference type="Gene3D" id="3.90.550.10">
    <property type="entry name" value="Spore Coat Polysaccharide Biosynthesis Protein SpsA, Chain A"/>
    <property type="match status" value="1"/>
</dbReference>
<evidence type="ECO:0000259" key="3">
    <source>
        <dbReference type="Pfam" id="PF00483"/>
    </source>
</evidence>
<reference evidence="4 5" key="1">
    <citation type="submission" date="2020-07" db="EMBL/GenBank/DDBJ databases">
        <title>Huge and variable diversity of episymbiotic CPR bacteria and DPANN archaea in groundwater ecosystems.</title>
        <authorList>
            <person name="He C.Y."/>
            <person name="Keren R."/>
            <person name="Whittaker M."/>
            <person name="Farag I.F."/>
            <person name="Doudna J."/>
            <person name="Cate J.H.D."/>
            <person name="Banfield J.F."/>
        </authorList>
    </citation>
    <scope>NUCLEOTIDE SEQUENCE [LARGE SCALE GENOMIC DNA]</scope>
    <source>
        <strain evidence="4">NC_groundwater_70_Ag_B-0.1um_54_66</strain>
    </source>
</reference>
<gene>
    <name evidence="4" type="ORF">HYS17_00315</name>
</gene>
<proteinExistence type="predicted"/>
<organism evidence="4 5">
    <name type="scientific">Micavibrio aeruginosavorus</name>
    <dbReference type="NCBI Taxonomy" id="349221"/>
    <lineage>
        <taxon>Bacteria</taxon>
        <taxon>Pseudomonadati</taxon>
        <taxon>Bdellovibrionota</taxon>
        <taxon>Bdellovibrionia</taxon>
        <taxon>Bdellovibrionales</taxon>
        <taxon>Pseudobdellovibrionaceae</taxon>
        <taxon>Micavibrio</taxon>
    </lineage>
</organism>
<accession>A0A7T5R2E0</accession>
<dbReference type="AlphaFoldDB" id="A0A7T5R2E0"/>
<dbReference type="Pfam" id="PF00483">
    <property type="entry name" value="NTP_transferase"/>
    <property type="match status" value="1"/>
</dbReference>
<dbReference type="EMBL" id="CP066681">
    <property type="protein sequence ID" value="QQG36272.1"/>
    <property type="molecule type" value="Genomic_DNA"/>
</dbReference>
<evidence type="ECO:0000313" key="4">
    <source>
        <dbReference type="EMBL" id="QQG36272.1"/>
    </source>
</evidence>
<dbReference type="GO" id="GO:0016779">
    <property type="term" value="F:nucleotidyltransferase activity"/>
    <property type="evidence" value="ECO:0007669"/>
    <property type="project" value="UniProtKB-KW"/>
</dbReference>
<dbReference type="InterPro" id="IPR005835">
    <property type="entry name" value="NTP_transferase_dom"/>
</dbReference>